<gene>
    <name evidence="1" type="ordered locus">Turpa_0755</name>
</gene>
<dbReference type="KEGG" id="tpx:Turpa_0755"/>
<accession>I4B299</accession>
<dbReference type="AlphaFoldDB" id="I4B299"/>
<dbReference type="EMBL" id="CP002959">
    <property type="protein sequence ID" value="AFM11406.1"/>
    <property type="molecule type" value="Genomic_DNA"/>
</dbReference>
<sequence>MRQVFALAALTLTYSLFAFGAEVVRLVREPGTIALSIEKGYGVQKDGKHELTISSVTTGKTLKVVKAFKGATAKEDAKYFSQLKGIELPAESGPIRITGRIFYCSFEQKFCSVQRVNKEL</sequence>
<dbReference type="Proteomes" id="UP000006048">
    <property type="component" value="Chromosome"/>
</dbReference>
<evidence type="ECO:0000313" key="2">
    <source>
        <dbReference type="Proteomes" id="UP000006048"/>
    </source>
</evidence>
<protein>
    <submittedName>
        <fullName evidence="1">Uncharacterized protein</fullName>
    </submittedName>
</protein>
<organism evidence="1 2">
    <name type="scientific">Turneriella parva (strain ATCC BAA-1111 / DSM 21527 / NCTC 11395 / H)</name>
    <name type="common">Leptospira parva</name>
    <dbReference type="NCBI Taxonomy" id="869212"/>
    <lineage>
        <taxon>Bacteria</taxon>
        <taxon>Pseudomonadati</taxon>
        <taxon>Spirochaetota</taxon>
        <taxon>Spirochaetia</taxon>
        <taxon>Leptospirales</taxon>
        <taxon>Leptospiraceae</taxon>
        <taxon>Turneriella</taxon>
    </lineage>
</organism>
<reference evidence="1 2" key="1">
    <citation type="submission" date="2012-06" db="EMBL/GenBank/DDBJ databases">
        <title>The complete chromosome of genome of Turneriella parva DSM 21527.</title>
        <authorList>
            <consortium name="US DOE Joint Genome Institute (JGI-PGF)"/>
            <person name="Lucas S."/>
            <person name="Han J."/>
            <person name="Lapidus A."/>
            <person name="Bruce D."/>
            <person name="Goodwin L."/>
            <person name="Pitluck S."/>
            <person name="Peters L."/>
            <person name="Kyrpides N."/>
            <person name="Mavromatis K."/>
            <person name="Ivanova N."/>
            <person name="Mikhailova N."/>
            <person name="Chertkov O."/>
            <person name="Detter J.C."/>
            <person name="Tapia R."/>
            <person name="Han C."/>
            <person name="Land M."/>
            <person name="Hauser L."/>
            <person name="Markowitz V."/>
            <person name="Cheng J.-F."/>
            <person name="Hugenholtz P."/>
            <person name="Woyke T."/>
            <person name="Wu D."/>
            <person name="Gronow S."/>
            <person name="Wellnitz S."/>
            <person name="Brambilla E."/>
            <person name="Klenk H.-P."/>
            <person name="Eisen J.A."/>
        </authorList>
    </citation>
    <scope>NUCLEOTIDE SEQUENCE [LARGE SCALE GENOMIC DNA]</scope>
    <source>
        <strain evidence="2">ATCC BAA-1111 / DSM 21527 / NCTC 11395 / H</strain>
    </source>
</reference>
<dbReference type="STRING" id="869212.Turpa_0755"/>
<keyword evidence="2" id="KW-1185">Reference proteome</keyword>
<name>I4B299_TURPD</name>
<evidence type="ECO:0000313" key="1">
    <source>
        <dbReference type="EMBL" id="AFM11406.1"/>
    </source>
</evidence>
<dbReference type="RefSeq" id="WP_014801924.1">
    <property type="nucleotide sequence ID" value="NC_018020.1"/>
</dbReference>
<dbReference type="HOGENOM" id="CLU_2048704_0_0_12"/>
<proteinExistence type="predicted"/>